<dbReference type="AlphaFoldDB" id="A0A7N0ZYQ2"/>
<reference evidence="1" key="1">
    <citation type="submission" date="2021-01" db="UniProtKB">
        <authorList>
            <consortium name="EnsemblPlants"/>
        </authorList>
    </citation>
    <scope>IDENTIFICATION</scope>
</reference>
<sequence>MGSRGNREAAAAHQPLLSSLVVRLTDNERTADFEPGEVNRHSRSTRFYQDPPALPVARILGLGNGILVVLWVSGHDTGWVG</sequence>
<accession>A0A7N0ZYQ2</accession>
<dbReference type="Gramene" id="Kaladp0050s0004.1.v1.1">
    <property type="protein sequence ID" value="Kaladp0050s0004.1.v1.1"/>
    <property type="gene ID" value="Kaladp0050s0004.v1.1"/>
</dbReference>
<proteinExistence type="predicted"/>
<keyword evidence="2" id="KW-1185">Reference proteome</keyword>
<dbReference type="Proteomes" id="UP000594263">
    <property type="component" value="Unplaced"/>
</dbReference>
<dbReference type="EnsemblPlants" id="Kaladp0050s0004.1.v1.1">
    <property type="protein sequence ID" value="Kaladp0050s0004.1.v1.1"/>
    <property type="gene ID" value="Kaladp0050s0004.v1.1"/>
</dbReference>
<protein>
    <submittedName>
        <fullName evidence="1">Uncharacterized protein</fullName>
    </submittedName>
</protein>
<organism evidence="1 2">
    <name type="scientific">Kalanchoe fedtschenkoi</name>
    <name type="common">Lavender scallops</name>
    <name type="synonym">South American air plant</name>
    <dbReference type="NCBI Taxonomy" id="63787"/>
    <lineage>
        <taxon>Eukaryota</taxon>
        <taxon>Viridiplantae</taxon>
        <taxon>Streptophyta</taxon>
        <taxon>Embryophyta</taxon>
        <taxon>Tracheophyta</taxon>
        <taxon>Spermatophyta</taxon>
        <taxon>Magnoliopsida</taxon>
        <taxon>eudicotyledons</taxon>
        <taxon>Gunneridae</taxon>
        <taxon>Pentapetalae</taxon>
        <taxon>Saxifragales</taxon>
        <taxon>Crassulaceae</taxon>
        <taxon>Kalanchoe</taxon>
    </lineage>
</organism>
<name>A0A7N0ZYQ2_KALFE</name>
<evidence type="ECO:0000313" key="1">
    <source>
        <dbReference type="EnsemblPlants" id="Kaladp0050s0004.1.v1.1"/>
    </source>
</evidence>
<evidence type="ECO:0000313" key="2">
    <source>
        <dbReference type="Proteomes" id="UP000594263"/>
    </source>
</evidence>